<dbReference type="AlphaFoldDB" id="A0A133U9T1"/>
<evidence type="ECO:0000313" key="9">
    <source>
        <dbReference type="EMBL" id="KXA90955.1"/>
    </source>
</evidence>
<dbReference type="PANTHER" id="PTHR36838:SF3">
    <property type="entry name" value="TRANSPORTER AUXIN EFFLUX CARRIER EC FAMILY"/>
    <property type="match status" value="1"/>
</dbReference>
<evidence type="ECO:0000256" key="6">
    <source>
        <dbReference type="ARBA" id="ARBA00022989"/>
    </source>
</evidence>
<evidence type="ECO:0000256" key="4">
    <source>
        <dbReference type="ARBA" id="ARBA00022475"/>
    </source>
</evidence>
<keyword evidence="6 8" id="KW-1133">Transmembrane helix</keyword>
<evidence type="ECO:0000256" key="7">
    <source>
        <dbReference type="ARBA" id="ARBA00023136"/>
    </source>
</evidence>
<evidence type="ECO:0008006" key="11">
    <source>
        <dbReference type="Google" id="ProtNLM"/>
    </source>
</evidence>
<feature type="transmembrane region" description="Helical" evidence="8">
    <location>
        <begin position="187"/>
        <end position="207"/>
    </location>
</feature>
<proteinExistence type="inferred from homology"/>
<feature type="transmembrane region" description="Helical" evidence="8">
    <location>
        <begin position="123"/>
        <end position="147"/>
    </location>
</feature>
<comment type="caution">
    <text evidence="9">The sequence shown here is derived from an EMBL/GenBank/DDBJ whole genome shotgun (WGS) entry which is preliminary data.</text>
</comment>
<feature type="transmembrane region" description="Helical" evidence="8">
    <location>
        <begin position="159"/>
        <end position="181"/>
    </location>
</feature>
<comment type="similarity">
    <text evidence="2">Belongs to the auxin efflux carrier (TC 2.A.69) family.</text>
</comment>
<keyword evidence="7 8" id="KW-0472">Membrane</keyword>
<keyword evidence="5 8" id="KW-0812">Transmembrane</keyword>
<feature type="transmembrane region" description="Helical" evidence="8">
    <location>
        <begin position="63"/>
        <end position="82"/>
    </location>
</feature>
<dbReference type="PANTHER" id="PTHR36838">
    <property type="entry name" value="AUXIN EFFLUX CARRIER FAMILY PROTEIN"/>
    <property type="match status" value="1"/>
</dbReference>
<evidence type="ECO:0000256" key="2">
    <source>
        <dbReference type="ARBA" id="ARBA00010145"/>
    </source>
</evidence>
<feature type="transmembrane region" description="Helical" evidence="8">
    <location>
        <begin position="36"/>
        <end position="51"/>
    </location>
</feature>
<accession>A0A133U9T1</accession>
<dbReference type="GO" id="GO:0055085">
    <property type="term" value="P:transmembrane transport"/>
    <property type="evidence" value="ECO:0007669"/>
    <property type="project" value="InterPro"/>
</dbReference>
<dbReference type="InterPro" id="IPR004776">
    <property type="entry name" value="Mem_transp_PIN-like"/>
</dbReference>
<protein>
    <recommendedName>
        <fullName evidence="11">Transporter</fullName>
    </recommendedName>
</protein>
<dbReference type="Proteomes" id="UP000070163">
    <property type="component" value="Unassembled WGS sequence"/>
</dbReference>
<comment type="subcellular location">
    <subcellularLocation>
        <location evidence="1">Cell membrane</location>
        <topology evidence="1">Multi-pass membrane protein</topology>
    </subcellularLocation>
</comment>
<dbReference type="Gene3D" id="1.20.1530.20">
    <property type="match status" value="1"/>
</dbReference>
<evidence type="ECO:0000256" key="5">
    <source>
        <dbReference type="ARBA" id="ARBA00022692"/>
    </source>
</evidence>
<gene>
    <name evidence="9" type="ORF">AKJ57_03040</name>
</gene>
<name>A0A133U9T1_9EURY</name>
<reference evidence="9 10" key="1">
    <citation type="journal article" date="2016" name="Sci. Rep.">
        <title>Metabolic traits of an uncultured archaeal lineage -MSBL1- from brine pools of the Red Sea.</title>
        <authorList>
            <person name="Mwirichia R."/>
            <person name="Alam I."/>
            <person name="Rashid M."/>
            <person name="Vinu M."/>
            <person name="Ba-Alawi W."/>
            <person name="Anthony Kamau A."/>
            <person name="Kamanda Ngugi D."/>
            <person name="Goker M."/>
            <person name="Klenk H.P."/>
            <person name="Bajic V."/>
            <person name="Stingl U."/>
        </authorList>
    </citation>
    <scope>NUCLEOTIDE SEQUENCE [LARGE SCALE GENOMIC DNA]</scope>
    <source>
        <strain evidence="9">SCGC-AAA259A05</strain>
    </source>
</reference>
<dbReference type="Pfam" id="PF03547">
    <property type="entry name" value="Mem_trans"/>
    <property type="match status" value="2"/>
</dbReference>
<evidence type="ECO:0000256" key="1">
    <source>
        <dbReference type="ARBA" id="ARBA00004651"/>
    </source>
</evidence>
<evidence type="ECO:0000256" key="3">
    <source>
        <dbReference type="ARBA" id="ARBA00022448"/>
    </source>
</evidence>
<organism evidence="9 10">
    <name type="scientific">candidate division MSBL1 archaeon SCGC-AAA259A05</name>
    <dbReference type="NCBI Taxonomy" id="1698259"/>
    <lineage>
        <taxon>Archaea</taxon>
        <taxon>Methanobacteriati</taxon>
        <taxon>Methanobacteriota</taxon>
        <taxon>candidate division MSBL1</taxon>
    </lineage>
</organism>
<evidence type="ECO:0000256" key="8">
    <source>
        <dbReference type="SAM" id="Phobius"/>
    </source>
</evidence>
<feature type="transmembrane region" description="Helical" evidence="8">
    <location>
        <begin position="281"/>
        <end position="300"/>
    </location>
</feature>
<keyword evidence="4" id="KW-1003">Cell membrane</keyword>
<dbReference type="GO" id="GO:0005886">
    <property type="term" value="C:plasma membrane"/>
    <property type="evidence" value="ECO:0007669"/>
    <property type="project" value="UniProtKB-SubCell"/>
</dbReference>
<dbReference type="EMBL" id="LHXJ01000029">
    <property type="protein sequence ID" value="KXA90955.1"/>
    <property type="molecule type" value="Genomic_DNA"/>
</dbReference>
<sequence length="301" mass="32213">MFGEVILSILLLLAAGLVSREVGLLDSFRIKLLNKFAFYVALPALIFHSIYGRSLEEIFSPTLVSGFCLVILLTLGIGWLSYGNFKDDAKKSVAITQSYHGNLGYMGLPIVIMGFGKAAGAKASLLVGVGSASQIALTTILLVHLNGVRTTLKSKLEKIVANPVLLSLVAGLCFSFLRISIPSQPERILSLLSETALPIALLGVGASIKLRRRKGDLRLLGSVIGLKMILMPVLGWVLLHLLEVGSLGLKTGVLMLGMPTAVSTFIYTKELGGDEELASKNISFTTIFSIPTITVLLFLLS</sequence>
<dbReference type="InterPro" id="IPR038770">
    <property type="entry name" value="Na+/solute_symporter_sf"/>
</dbReference>
<keyword evidence="10" id="KW-1185">Reference proteome</keyword>
<feature type="transmembrane region" description="Helical" evidence="8">
    <location>
        <begin position="219"/>
        <end position="239"/>
    </location>
</feature>
<evidence type="ECO:0000313" key="10">
    <source>
        <dbReference type="Proteomes" id="UP000070163"/>
    </source>
</evidence>
<keyword evidence="3" id="KW-0813">Transport</keyword>